<dbReference type="AlphaFoldDB" id="A0A979GXN2"/>
<reference evidence="2" key="1">
    <citation type="submission" date="2009-08" db="EMBL/GenBank/DDBJ databases">
        <title>The complete genome of Chitinophaga pinensis DSM 2588.</title>
        <authorList>
            <consortium name="US DOE Joint Genome Institute (JGI-PGF)"/>
            <person name="Lucas S."/>
            <person name="Copeland A."/>
            <person name="Lapidus A."/>
            <person name="Glavina del Rio T."/>
            <person name="Dalin E."/>
            <person name="Tice H."/>
            <person name="Bruce D."/>
            <person name="Goodwin L."/>
            <person name="Pitluck S."/>
            <person name="Kyrpides N."/>
            <person name="Mavromatis K."/>
            <person name="Ivanova N."/>
            <person name="Mikhailova N."/>
            <person name="Sims D."/>
            <person name="Meinche L."/>
            <person name="Brettin T."/>
            <person name="Detter J.C."/>
            <person name="Han C."/>
            <person name="Larimer F."/>
            <person name="Land M."/>
            <person name="Hauser L."/>
            <person name="Markowitz V."/>
            <person name="Cheng J.-F."/>
            <person name="Hugenholtz P."/>
            <person name="Woyke T."/>
            <person name="Wu D."/>
            <person name="Spring S."/>
            <person name="Klenk H.-P."/>
            <person name="Eisen J.A."/>
        </authorList>
    </citation>
    <scope>NUCLEOTIDE SEQUENCE [LARGE SCALE GENOMIC DNA]</scope>
    <source>
        <strain evidence="2">ATCC 43595 / DSM 2588 / LMG 13176 / NBRC 15968 / NCIMB 11800 / UQM 2034</strain>
    </source>
</reference>
<dbReference type="Proteomes" id="UP000002215">
    <property type="component" value="Chromosome"/>
</dbReference>
<evidence type="ECO:0000313" key="1">
    <source>
        <dbReference type="EMBL" id="ACU62674.1"/>
    </source>
</evidence>
<dbReference type="KEGG" id="cpi:Cpin_5243"/>
<gene>
    <name evidence="1" type="ordered locus">Cpin_5243</name>
</gene>
<name>A0A979GXN2_CHIPD</name>
<protein>
    <submittedName>
        <fullName evidence="1">Uncharacterized protein</fullName>
    </submittedName>
</protein>
<dbReference type="OrthoDB" id="596204at2"/>
<reference evidence="1 2" key="2">
    <citation type="journal article" date="2010" name="Stand. Genomic Sci.">
        <title>Complete genome sequence of Chitinophaga pinensis type strain (UQM 2034).</title>
        <authorList>
            <person name="Glavina Del Rio T."/>
            <person name="Abt B."/>
            <person name="Spring S."/>
            <person name="Lapidus A."/>
            <person name="Nolan M."/>
            <person name="Tice H."/>
            <person name="Copeland A."/>
            <person name="Cheng J.F."/>
            <person name="Chen F."/>
            <person name="Bruce D."/>
            <person name="Goodwin L."/>
            <person name="Pitluck S."/>
            <person name="Ivanova N."/>
            <person name="Mavromatis K."/>
            <person name="Mikhailova N."/>
            <person name="Pati A."/>
            <person name="Chen A."/>
            <person name="Palaniappan K."/>
            <person name="Land M."/>
            <person name="Hauser L."/>
            <person name="Chang Y.J."/>
            <person name="Jeffries C.D."/>
            <person name="Chain P."/>
            <person name="Saunders E."/>
            <person name="Detter J.C."/>
            <person name="Brettin T."/>
            <person name="Rohde M."/>
            <person name="Goker M."/>
            <person name="Bristow J."/>
            <person name="Eisen J.A."/>
            <person name="Markowitz V."/>
            <person name="Hugenholtz P."/>
            <person name="Kyrpides N.C."/>
            <person name="Klenk H.P."/>
            <person name="Lucas S."/>
        </authorList>
    </citation>
    <scope>NUCLEOTIDE SEQUENCE [LARGE SCALE GENOMIC DNA]</scope>
    <source>
        <strain evidence="2">ATCC 43595 / DSM 2588 / LMG 13176 / NBRC 15968 / NCIMB 11800 / UQM 2034</strain>
    </source>
</reference>
<dbReference type="EMBL" id="CP001699">
    <property type="protein sequence ID" value="ACU62674.1"/>
    <property type="molecule type" value="Genomic_DNA"/>
</dbReference>
<accession>A0A979GXN2</accession>
<dbReference type="RefSeq" id="WP_012792842.1">
    <property type="nucleotide sequence ID" value="NC_013132.1"/>
</dbReference>
<organism evidence="1 2">
    <name type="scientific">Chitinophaga pinensis (strain ATCC 43595 / DSM 2588 / LMG 13176 / NBRC 15968 / NCIMB 11800 / UQM 2034)</name>
    <dbReference type="NCBI Taxonomy" id="485918"/>
    <lineage>
        <taxon>Bacteria</taxon>
        <taxon>Pseudomonadati</taxon>
        <taxon>Bacteroidota</taxon>
        <taxon>Chitinophagia</taxon>
        <taxon>Chitinophagales</taxon>
        <taxon>Chitinophagaceae</taxon>
        <taxon>Chitinophaga</taxon>
    </lineage>
</organism>
<proteinExistence type="predicted"/>
<evidence type="ECO:0000313" key="2">
    <source>
        <dbReference type="Proteomes" id="UP000002215"/>
    </source>
</evidence>
<sequence length="1081" mass="120459">MIINNSTPYPVFKKGQQLKSSSLKGIVDFAEGEIMDTRMFLEGSGIFYGLDIEISEQAGTLRLSPGAATTSDGKLFTLEQEVVYNGFSAETPITLLKKTPVVAVLSTNNENHNEFAYRITGKDPGNPNRTPNTTPYIVLLILTEKTTSNDSCLYGQDNSETSQTKTVQAVLIDKNLVDQSDLDKWFITDNTTDGADDAVINRFGYNTGDGKSYISFENFTSWKNVSDGFDSVCTAAEPLIGTALKQLYDLVKEKLGLNPTNPFNNLESNLKQLREAVKNKGGVSFPWLYDYYRDLIAGYQELVSTDLFSYLSFFPKRDRFEEYIALGSIRAKHGDKDANYRMGLYRPPFADLSINALEKPLQLIRRLQYLADTGHTRFNTQGFPPAEVVFTPDAGINEVLSRRAIPFYYNDPQELSKSWNAELTRNRRTFTIPGITDEKDRNLLLANMDSYEFFRIKGHTGALIEPTLDAIAAQRSELHLPFDVKVLYLGEKEDMIKLVKERSAAFSDLTVLLEKIVYDIRCARTCSDNFEESIFGQPFDRNDIGSMFEALVTLFGPLPVDLDKKLEELCSREGTCYDEDKTCCRSHLTALFAVYEEYVRRKDELAGNLLFHLFAEKHPGIEHNGGVPKGGTLILVCGKTDPAFLSEEKKSNLLKLALSNAAGVNIADELENYTVMADFCLPYICCSNKPSINLIFQEAPPVALFSIAEQEQLPEGQGTAVVLKNESLRADTYHWELQDYQGNMLKEEYTTDINETSKFELLIENGVVFTLLLTASREGMNSKYALEITICPQGNVKVTSKGQSSIDWDITKSPELEIEAFPYGGSFGLVLEQKEKGNEVELDPSEYDITWKQDKEHLTLTIQQPQAGIYRLRYTFEDIENCEKGFAVLQINTFVPSNPQPKVAGTETGPVAAPVTASASAPVAVSRGLSAGGNEAVFNKRILSYRSGINAMSKEDDTLLEDSRWSDTKTFLLASGAPEELHAAYERLQGVLQGGFGKLKVAQKAQMIRLLTYATAYYMDRLIAASPDKVPAIARKLIKVAGESIAMQKDGVQQWSQIWSSEGIVTPENEKTVSAYKAMIA</sequence>